<organism evidence="2 3">
    <name type="scientific">Arenimonas maotaiensis</name>
    <dbReference type="NCBI Taxonomy" id="1446479"/>
    <lineage>
        <taxon>Bacteria</taxon>
        <taxon>Pseudomonadati</taxon>
        <taxon>Pseudomonadota</taxon>
        <taxon>Gammaproteobacteria</taxon>
        <taxon>Lysobacterales</taxon>
        <taxon>Lysobacteraceae</taxon>
        <taxon>Arenimonas</taxon>
    </lineage>
</organism>
<name>A0A917CQX4_9GAMM</name>
<accession>A0A917CQX4</accession>
<sequence>MESRNFTRKEPAMKRLHAILFAAAGFAVNGAALAKKPDDAGPPAHAMQGKHDDDKGRHGGKGHDDRRESALRYAGISVGDARKWKKQYRVGGYKPLPPGIRKNLARGKPIPPGIAMTRLPDGYVRHLPRYEGYEWRGYGTDLVLVHLLSNKIADVILDALD</sequence>
<proteinExistence type="predicted"/>
<reference evidence="2" key="2">
    <citation type="submission" date="2020-09" db="EMBL/GenBank/DDBJ databases">
        <authorList>
            <person name="Sun Q."/>
            <person name="Zhou Y."/>
        </authorList>
    </citation>
    <scope>NUCLEOTIDE SEQUENCE</scope>
    <source>
        <strain evidence="2">CGMCC 1.12726</strain>
    </source>
</reference>
<dbReference type="NCBIfam" id="NF040487">
    <property type="entry name" value="T3SS_CigR_fam"/>
    <property type="match status" value="1"/>
</dbReference>
<evidence type="ECO:0000256" key="1">
    <source>
        <dbReference type="SAM" id="MobiDB-lite"/>
    </source>
</evidence>
<feature type="compositionally biased region" description="Basic and acidic residues" evidence="1">
    <location>
        <begin position="49"/>
        <end position="69"/>
    </location>
</feature>
<dbReference type="Gene3D" id="3.10.450.160">
    <property type="entry name" value="inner membrane protein cigr"/>
    <property type="match status" value="1"/>
</dbReference>
<evidence type="ECO:0000313" key="2">
    <source>
        <dbReference type="EMBL" id="GGF93440.1"/>
    </source>
</evidence>
<gene>
    <name evidence="2" type="ORF">GCM10010960_14090</name>
</gene>
<dbReference type="AlphaFoldDB" id="A0A917CQX4"/>
<feature type="region of interest" description="Disordered" evidence="1">
    <location>
        <begin position="35"/>
        <end position="69"/>
    </location>
</feature>
<reference evidence="2" key="1">
    <citation type="journal article" date="2014" name="Int. J. Syst. Evol. Microbiol.">
        <title>Complete genome sequence of Corynebacterium casei LMG S-19264T (=DSM 44701T), isolated from a smear-ripened cheese.</title>
        <authorList>
            <consortium name="US DOE Joint Genome Institute (JGI-PGF)"/>
            <person name="Walter F."/>
            <person name="Albersmeier A."/>
            <person name="Kalinowski J."/>
            <person name="Ruckert C."/>
        </authorList>
    </citation>
    <scope>NUCLEOTIDE SEQUENCE</scope>
    <source>
        <strain evidence="2">CGMCC 1.12726</strain>
    </source>
</reference>
<dbReference type="Proteomes" id="UP000632858">
    <property type="component" value="Unassembled WGS sequence"/>
</dbReference>
<protein>
    <submittedName>
        <fullName evidence="2">Membrane protein</fullName>
    </submittedName>
</protein>
<evidence type="ECO:0000313" key="3">
    <source>
        <dbReference type="Proteomes" id="UP000632858"/>
    </source>
</evidence>
<dbReference type="EMBL" id="BMFO01000002">
    <property type="protein sequence ID" value="GGF93440.1"/>
    <property type="molecule type" value="Genomic_DNA"/>
</dbReference>
<keyword evidence="3" id="KW-1185">Reference proteome</keyword>
<comment type="caution">
    <text evidence="2">The sequence shown here is derived from an EMBL/GenBank/DDBJ whole genome shotgun (WGS) entry which is preliminary data.</text>
</comment>